<keyword evidence="1" id="KW-0472">Membrane</keyword>
<organism evidence="2 3">
    <name type="scientific">Neocallimastix californiae</name>
    <dbReference type="NCBI Taxonomy" id="1754190"/>
    <lineage>
        <taxon>Eukaryota</taxon>
        <taxon>Fungi</taxon>
        <taxon>Fungi incertae sedis</taxon>
        <taxon>Chytridiomycota</taxon>
        <taxon>Chytridiomycota incertae sedis</taxon>
        <taxon>Neocallimastigomycetes</taxon>
        <taxon>Neocallimastigales</taxon>
        <taxon>Neocallimastigaceae</taxon>
        <taxon>Neocallimastix</taxon>
    </lineage>
</organism>
<protein>
    <submittedName>
        <fullName evidence="2">Uncharacterized protein</fullName>
    </submittedName>
</protein>
<name>A0A1Y2E557_9FUNG</name>
<evidence type="ECO:0000313" key="2">
    <source>
        <dbReference type="EMBL" id="ORY66680.1"/>
    </source>
</evidence>
<keyword evidence="3" id="KW-1185">Reference proteome</keyword>
<dbReference type="AlphaFoldDB" id="A0A1Y2E557"/>
<proteinExistence type="predicted"/>
<keyword evidence="1" id="KW-0812">Transmembrane</keyword>
<gene>
    <name evidence="2" type="ORF">LY90DRAFT_667853</name>
</gene>
<keyword evidence="1" id="KW-1133">Transmembrane helix</keyword>
<reference evidence="2 3" key="1">
    <citation type="submission" date="2016-08" db="EMBL/GenBank/DDBJ databases">
        <title>A Parts List for Fungal Cellulosomes Revealed by Comparative Genomics.</title>
        <authorList>
            <consortium name="DOE Joint Genome Institute"/>
            <person name="Haitjema C.H."/>
            <person name="Gilmore S.P."/>
            <person name="Henske J.K."/>
            <person name="Solomon K.V."/>
            <person name="De Groot R."/>
            <person name="Kuo A."/>
            <person name="Mondo S.J."/>
            <person name="Salamov A.A."/>
            <person name="Labutti K."/>
            <person name="Zhao Z."/>
            <person name="Chiniquy J."/>
            <person name="Barry K."/>
            <person name="Brewer H.M."/>
            <person name="Purvine S.O."/>
            <person name="Wright A.T."/>
            <person name="Boxma B."/>
            <person name="Van Alen T."/>
            <person name="Hackstein J.H."/>
            <person name="Baker S.E."/>
            <person name="Grigoriev I.V."/>
            <person name="O'Malley M.A."/>
        </authorList>
    </citation>
    <scope>NUCLEOTIDE SEQUENCE [LARGE SCALE GENOMIC DNA]</scope>
    <source>
        <strain evidence="2 3">G1</strain>
    </source>
</reference>
<comment type="caution">
    <text evidence="2">The sequence shown here is derived from an EMBL/GenBank/DDBJ whole genome shotgun (WGS) entry which is preliminary data.</text>
</comment>
<evidence type="ECO:0000313" key="3">
    <source>
        <dbReference type="Proteomes" id="UP000193920"/>
    </source>
</evidence>
<dbReference type="EMBL" id="MCOG01000050">
    <property type="protein sequence ID" value="ORY66680.1"/>
    <property type="molecule type" value="Genomic_DNA"/>
</dbReference>
<feature type="transmembrane region" description="Helical" evidence="1">
    <location>
        <begin position="199"/>
        <end position="215"/>
    </location>
</feature>
<accession>A0A1Y2E557</accession>
<evidence type="ECO:0000256" key="1">
    <source>
        <dbReference type="SAM" id="Phobius"/>
    </source>
</evidence>
<sequence>MYINKVQDNSKEEKNSNIMNERRFYKGRNVSTSIHSDNGNGDWKNYNNTNGSVRWFQDINEDDNNYQFNFNNSNDNGDEDISLNDDSQDLSFNDPETITFNTDELNDKIANESQNVNTDNKIDNNLIEFNNNSNNNNNNIENEVSKNDTINGKGNLTSLVSSSTNNNNSEIDSNISINSSNSTSKIEKANNQGYTSNNFYIGLSIYGFVILIVMIN</sequence>
<dbReference type="Proteomes" id="UP000193920">
    <property type="component" value="Unassembled WGS sequence"/>
</dbReference>